<dbReference type="EMBL" id="MSFM01000013">
    <property type="protein sequence ID" value="PKY00861.1"/>
    <property type="molecule type" value="Genomic_DNA"/>
</dbReference>
<reference evidence="2" key="1">
    <citation type="submission" date="2016-12" db="EMBL/GenBank/DDBJ databases">
        <title>The genomes of Aspergillus section Nigri reveals drivers in fungal speciation.</title>
        <authorList>
            <consortium name="DOE Joint Genome Institute"/>
            <person name="Vesth T.C."/>
            <person name="Nybo J."/>
            <person name="Theobald S."/>
            <person name="Brandl J."/>
            <person name="Frisvad J.C."/>
            <person name="Nielsen K.F."/>
            <person name="Lyhne E.K."/>
            <person name="Kogle M.E."/>
            <person name="Kuo A."/>
            <person name="Riley R."/>
            <person name="Clum A."/>
            <person name="Nolan M."/>
            <person name="Lipzen A."/>
            <person name="Salamov A."/>
            <person name="Henrissat B."/>
            <person name="Wiebenga A."/>
            <person name="De vries R.P."/>
            <person name="Grigoriev I.V."/>
            <person name="Mortensen U.H."/>
            <person name="Andersen M.R."/>
            <person name="Baker S.E."/>
        </authorList>
    </citation>
    <scope>NUCLEOTIDE SEQUENCE</scope>
    <source>
        <strain evidence="2">IBT 28561</strain>
    </source>
</reference>
<sequence>MPDHHLRLEIEGASQRRRLARERGGLAWGESVFGVVDPIPGCPRLVLPFLAATITSEPADGTYQNLLRESMCYGAYMIANMLEVKKAVKINAPEMPDLVVDSDCIRALTLTITGRRIVLAAHWAVEIGTAPPVYFSRIAKAWEAHRAYGFPIRDALSSIHLAREWIMEVNTERYHNIIRKIYGFFETTCCICSHQELSQGHCTASMAMSSIAGGEPRLAGLLARRAHIYLQHHLQHGQIDELDQAIANLQSAVDLAKSGPQREHLGSMLNMLGVLSLRRYARNANEAVLDDALHRFSWALECFSVSHSQRVISLAGIAQTRANRYDRTGAMLDLEEAISQIRTAIDIQRHFNDTDLLATILSNLGCILWRRYQRTGSSENLHEAFTAITKAAAAVSPDNAGLLGSIWTNLAGLLARQYEITGMLDHLRNAVFEAREVAHAAPESPELDSLLSLLAPEQLSSIRLPSGSPSKQTAGGGARNITSTKKMPHAPAALRDAEKKEVDKKLRNFDLPNLESQQDARGEDQELIAANQGYTTHDIHKNEGNAMGNLFSRRANVVGHISRHYGDKYGNTSPYL</sequence>
<comment type="caution">
    <text evidence="2">The sequence shown here is derived from an EMBL/GenBank/DDBJ whole genome shotgun (WGS) entry which is preliminary data.</text>
</comment>
<dbReference type="GeneID" id="36548047"/>
<keyword evidence="3" id="KW-1185">Reference proteome</keyword>
<dbReference type="OrthoDB" id="4510324at2759"/>
<dbReference type="RefSeq" id="XP_024689455.1">
    <property type="nucleotide sequence ID" value="XM_024840523.1"/>
</dbReference>
<name>A0A2I1CTC3_ASPC2</name>
<proteinExistence type="predicted"/>
<dbReference type="VEuPathDB" id="FungiDB:P168DRAFT_321920"/>
<dbReference type="Gene3D" id="1.25.40.10">
    <property type="entry name" value="Tetratricopeptide repeat domain"/>
    <property type="match status" value="1"/>
</dbReference>
<gene>
    <name evidence="2" type="ORF">P168DRAFT_321920</name>
</gene>
<evidence type="ECO:0000313" key="2">
    <source>
        <dbReference type="EMBL" id="PKY00861.1"/>
    </source>
</evidence>
<evidence type="ECO:0000313" key="3">
    <source>
        <dbReference type="Proteomes" id="UP000234254"/>
    </source>
</evidence>
<dbReference type="AlphaFoldDB" id="A0A2I1CTC3"/>
<dbReference type="InterPro" id="IPR011990">
    <property type="entry name" value="TPR-like_helical_dom_sf"/>
</dbReference>
<evidence type="ECO:0000256" key="1">
    <source>
        <dbReference type="SAM" id="MobiDB-lite"/>
    </source>
</evidence>
<accession>A0A2I1CTC3</accession>
<dbReference type="Proteomes" id="UP000234254">
    <property type="component" value="Unassembled WGS sequence"/>
</dbReference>
<protein>
    <submittedName>
        <fullName evidence="2">Uncharacterized protein</fullName>
    </submittedName>
</protein>
<feature type="region of interest" description="Disordered" evidence="1">
    <location>
        <begin position="462"/>
        <end position="496"/>
    </location>
</feature>
<organism evidence="2 3">
    <name type="scientific">Aspergillus campestris (strain IBT 28561)</name>
    <dbReference type="NCBI Taxonomy" id="1392248"/>
    <lineage>
        <taxon>Eukaryota</taxon>
        <taxon>Fungi</taxon>
        <taxon>Dikarya</taxon>
        <taxon>Ascomycota</taxon>
        <taxon>Pezizomycotina</taxon>
        <taxon>Eurotiomycetes</taxon>
        <taxon>Eurotiomycetidae</taxon>
        <taxon>Eurotiales</taxon>
        <taxon>Aspergillaceae</taxon>
        <taxon>Aspergillus</taxon>
        <taxon>Aspergillus subgen. Circumdati</taxon>
    </lineage>
</organism>